<dbReference type="GO" id="GO:0000118">
    <property type="term" value="C:histone deacetylase complex"/>
    <property type="evidence" value="ECO:0007669"/>
    <property type="project" value="TreeGrafter"/>
</dbReference>
<accession>A0AAD3RWQ0</accession>
<dbReference type="PANTHER" id="PTHR12549:SF33">
    <property type="entry name" value="LYSINE-SPECIFIC DEMETHYLASE JMJ27"/>
    <property type="match status" value="1"/>
</dbReference>
<dbReference type="PROSITE" id="PS50089">
    <property type="entry name" value="ZF_RING_2"/>
    <property type="match status" value="1"/>
</dbReference>
<feature type="compositionally biased region" description="Basic and acidic residues" evidence="8">
    <location>
        <begin position="21"/>
        <end position="38"/>
    </location>
</feature>
<protein>
    <recommendedName>
        <fullName evidence="9">RING-type domain-containing protein</fullName>
    </recommendedName>
</protein>
<feature type="domain" description="RING-type" evidence="9">
    <location>
        <begin position="198"/>
        <end position="244"/>
    </location>
</feature>
<dbReference type="GO" id="GO:0000785">
    <property type="term" value="C:chromatin"/>
    <property type="evidence" value="ECO:0007669"/>
    <property type="project" value="TreeGrafter"/>
</dbReference>
<keyword evidence="5" id="KW-0804">Transcription</keyword>
<dbReference type="Pfam" id="PF10497">
    <property type="entry name" value="zf-4CXXC_R1"/>
    <property type="match status" value="1"/>
</dbReference>
<evidence type="ECO:0000256" key="8">
    <source>
        <dbReference type="SAM" id="MobiDB-lite"/>
    </source>
</evidence>
<dbReference type="InterPro" id="IPR018866">
    <property type="entry name" value="Znf-4CXXC_R1"/>
</dbReference>
<name>A0AAD3RWQ0_NEPGR</name>
<keyword evidence="7" id="KW-0862">Zinc</keyword>
<keyword evidence="3" id="KW-0479">Metal-binding</keyword>
<dbReference type="GO" id="GO:0006357">
    <property type="term" value="P:regulation of transcription by RNA polymerase II"/>
    <property type="evidence" value="ECO:0007669"/>
    <property type="project" value="TreeGrafter"/>
</dbReference>
<evidence type="ECO:0000256" key="5">
    <source>
        <dbReference type="ARBA" id="ARBA00023163"/>
    </source>
</evidence>
<keyword evidence="11" id="KW-1185">Reference proteome</keyword>
<evidence type="ECO:0000313" key="10">
    <source>
        <dbReference type="EMBL" id="GMH00407.1"/>
    </source>
</evidence>
<comment type="subcellular location">
    <subcellularLocation>
        <location evidence="1">Nucleus</location>
    </subcellularLocation>
</comment>
<dbReference type="PANTHER" id="PTHR12549">
    <property type="entry name" value="JMJC DOMAIN-CONTAINING HISTONE DEMETHYLATION PROTEIN"/>
    <property type="match status" value="1"/>
</dbReference>
<dbReference type="InterPro" id="IPR045109">
    <property type="entry name" value="LSDs-like"/>
</dbReference>
<feature type="region of interest" description="Disordered" evidence="8">
    <location>
        <begin position="1"/>
        <end position="57"/>
    </location>
</feature>
<evidence type="ECO:0000256" key="3">
    <source>
        <dbReference type="ARBA" id="ARBA00022723"/>
    </source>
</evidence>
<evidence type="ECO:0000256" key="2">
    <source>
        <dbReference type="ARBA" id="ARBA00006801"/>
    </source>
</evidence>
<evidence type="ECO:0000256" key="7">
    <source>
        <dbReference type="PROSITE-ProRule" id="PRU00175"/>
    </source>
</evidence>
<dbReference type="GO" id="GO:0003712">
    <property type="term" value="F:transcription coregulator activity"/>
    <property type="evidence" value="ECO:0007669"/>
    <property type="project" value="TreeGrafter"/>
</dbReference>
<comment type="caution">
    <text evidence="10">The sequence shown here is derived from an EMBL/GenBank/DDBJ whole genome shotgun (WGS) entry which is preliminary data.</text>
</comment>
<organism evidence="10 11">
    <name type="scientific">Nepenthes gracilis</name>
    <name type="common">Slender pitcher plant</name>
    <dbReference type="NCBI Taxonomy" id="150966"/>
    <lineage>
        <taxon>Eukaryota</taxon>
        <taxon>Viridiplantae</taxon>
        <taxon>Streptophyta</taxon>
        <taxon>Embryophyta</taxon>
        <taxon>Tracheophyta</taxon>
        <taxon>Spermatophyta</taxon>
        <taxon>Magnoliopsida</taxon>
        <taxon>eudicotyledons</taxon>
        <taxon>Gunneridae</taxon>
        <taxon>Pentapetalae</taxon>
        <taxon>Caryophyllales</taxon>
        <taxon>Nepenthaceae</taxon>
        <taxon>Nepenthes</taxon>
    </lineage>
</organism>
<proteinExistence type="inferred from homology"/>
<evidence type="ECO:0000256" key="6">
    <source>
        <dbReference type="ARBA" id="ARBA00023242"/>
    </source>
</evidence>
<evidence type="ECO:0000256" key="4">
    <source>
        <dbReference type="ARBA" id="ARBA00023015"/>
    </source>
</evidence>
<dbReference type="AlphaFoldDB" id="A0AAD3RWQ0"/>
<comment type="similarity">
    <text evidence="2">Belongs to the JARID1 histone demethylase family.</text>
</comment>
<keyword evidence="6" id="KW-0539">Nucleus</keyword>
<evidence type="ECO:0000313" key="11">
    <source>
        <dbReference type="Proteomes" id="UP001279734"/>
    </source>
</evidence>
<evidence type="ECO:0000256" key="1">
    <source>
        <dbReference type="ARBA" id="ARBA00004123"/>
    </source>
</evidence>
<evidence type="ECO:0000259" key="9">
    <source>
        <dbReference type="PROSITE" id="PS50089"/>
    </source>
</evidence>
<keyword evidence="4" id="KW-0805">Transcription regulation</keyword>
<dbReference type="EMBL" id="BSYO01000002">
    <property type="protein sequence ID" value="GMH00407.1"/>
    <property type="molecule type" value="Genomic_DNA"/>
</dbReference>
<dbReference type="GO" id="GO:0031490">
    <property type="term" value="F:chromatin DNA binding"/>
    <property type="evidence" value="ECO:0007669"/>
    <property type="project" value="TreeGrafter"/>
</dbReference>
<dbReference type="InterPro" id="IPR001841">
    <property type="entry name" value="Znf_RING"/>
</dbReference>
<dbReference type="GO" id="GO:0032454">
    <property type="term" value="F:histone H3K9 demethylase activity"/>
    <property type="evidence" value="ECO:0007669"/>
    <property type="project" value="InterPro"/>
</dbReference>
<keyword evidence="7" id="KW-0863">Zinc-finger</keyword>
<dbReference type="GO" id="GO:0008270">
    <property type="term" value="F:zinc ion binding"/>
    <property type="evidence" value="ECO:0007669"/>
    <property type="project" value="UniProtKB-KW"/>
</dbReference>
<reference evidence="10" key="1">
    <citation type="submission" date="2023-05" db="EMBL/GenBank/DDBJ databases">
        <title>Nepenthes gracilis genome sequencing.</title>
        <authorList>
            <person name="Fukushima K."/>
        </authorList>
    </citation>
    <scope>NUCLEOTIDE SEQUENCE</scope>
    <source>
        <strain evidence="10">SING2019-196</strain>
    </source>
</reference>
<sequence length="329" mass="37431">MDDGKRLQRIGLDDLNSNRVAKGDEKRRSPSFSREKRSATGNSGDGFPGIGKRGRNLGANLFTKCDGFGKRKIERRESSASVEGLAEGEEEVMELPGAKKRKMDDGKRIERSGLDDSDLNRIAKVEVKRRSASFRREKGSAIDNFCDESKGIGKRLRDSGPDDCFSERKIWRRDTLASVEGLAKVKSIKNKRQGSLMCHQCQRNDKSRVVFCSACNRKHYCYECIAKWYPERTRDDFENACPFCCGNCNCKACLRENWVMKSNHTEVDASAKPMWLQYLLYKCLPVLRHIYQEQSSELEVEGVQLTDGEVTRIKLEKNVYTVTIATLLL</sequence>
<dbReference type="Proteomes" id="UP001279734">
    <property type="component" value="Unassembled WGS sequence"/>
</dbReference>
<gene>
    <name evidence="10" type="ORF">Nepgr_002246</name>
</gene>